<comment type="caution">
    <text evidence="1">The sequence shown here is derived from an EMBL/GenBank/DDBJ whole genome shotgun (WGS) entry which is preliminary data.</text>
</comment>
<organism evidence="1 2">
    <name type="scientific">Cronartium quercuum f. sp. fusiforme G11</name>
    <dbReference type="NCBI Taxonomy" id="708437"/>
    <lineage>
        <taxon>Eukaryota</taxon>
        <taxon>Fungi</taxon>
        <taxon>Dikarya</taxon>
        <taxon>Basidiomycota</taxon>
        <taxon>Pucciniomycotina</taxon>
        <taxon>Pucciniomycetes</taxon>
        <taxon>Pucciniales</taxon>
        <taxon>Coleosporiaceae</taxon>
        <taxon>Cronartium</taxon>
    </lineage>
</organism>
<accession>A0A9P6NKM7</accession>
<sequence>NAWKKVLSVLHAAYMLAFPGLEHIFKKYFKHVKETEASFEENGDWRGAVKYDADLCMAIANRPYFSFNDFMHNDLANTRNTALGRFRETKDQQYYNHNF</sequence>
<evidence type="ECO:0000313" key="2">
    <source>
        <dbReference type="Proteomes" id="UP000886653"/>
    </source>
</evidence>
<dbReference type="AlphaFoldDB" id="A0A9P6NKM7"/>
<dbReference type="EMBL" id="MU167245">
    <property type="protein sequence ID" value="KAG0147704.1"/>
    <property type="molecule type" value="Genomic_DNA"/>
</dbReference>
<feature type="non-terminal residue" evidence="1">
    <location>
        <position position="1"/>
    </location>
</feature>
<evidence type="ECO:0000313" key="1">
    <source>
        <dbReference type="EMBL" id="KAG0147704.1"/>
    </source>
</evidence>
<name>A0A9P6NKM7_9BASI</name>
<keyword evidence="2" id="KW-1185">Reference proteome</keyword>
<gene>
    <name evidence="1" type="ORF">CROQUDRAFT_697581</name>
</gene>
<reference evidence="1" key="1">
    <citation type="submission" date="2013-11" db="EMBL/GenBank/DDBJ databases">
        <title>Genome sequence of the fusiform rust pathogen reveals effectors for host alternation and coevolution with pine.</title>
        <authorList>
            <consortium name="DOE Joint Genome Institute"/>
            <person name="Smith K."/>
            <person name="Pendleton A."/>
            <person name="Kubisiak T."/>
            <person name="Anderson C."/>
            <person name="Salamov A."/>
            <person name="Aerts A."/>
            <person name="Riley R."/>
            <person name="Clum A."/>
            <person name="Lindquist E."/>
            <person name="Ence D."/>
            <person name="Campbell M."/>
            <person name="Kronenberg Z."/>
            <person name="Feau N."/>
            <person name="Dhillon B."/>
            <person name="Hamelin R."/>
            <person name="Burleigh J."/>
            <person name="Smith J."/>
            <person name="Yandell M."/>
            <person name="Nelson C."/>
            <person name="Grigoriev I."/>
            <person name="Davis J."/>
        </authorList>
    </citation>
    <scope>NUCLEOTIDE SEQUENCE</scope>
    <source>
        <strain evidence="1">G11</strain>
    </source>
</reference>
<protein>
    <submittedName>
        <fullName evidence="1">Uncharacterized protein</fullName>
    </submittedName>
</protein>
<proteinExistence type="predicted"/>
<dbReference type="Proteomes" id="UP000886653">
    <property type="component" value="Unassembled WGS sequence"/>
</dbReference>